<feature type="region of interest" description="Disordered" evidence="7">
    <location>
        <begin position="806"/>
        <end position="828"/>
    </location>
</feature>
<dbReference type="InterPro" id="IPR000818">
    <property type="entry name" value="TEA/ATTS_dom"/>
</dbReference>
<dbReference type="Pfam" id="PF01285">
    <property type="entry name" value="TEA"/>
    <property type="match status" value="1"/>
</dbReference>
<evidence type="ECO:0000256" key="4">
    <source>
        <dbReference type="ARBA" id="ARBA00023163"/>
    </source>
</evidence>
<evidence type="ECO:0000256" key="5">
    <source>
        <dbReference type="ARBA" id="ARBA00023242"/>
    </source>
</evidence>
<keyword evidence="3" id="KW-0805">Transcription regulation</keyword>
<dbReference type="Proteomes" id="UP000663193">
    <property type="component" value="Chromosome 14"/>
</dbReference>
<keyword evidence="5" id="KW-0539">Nucleus</keyword>
<evidence type="ECO:0000313" key="9">
    <source>
        <dbReference type="EMBL" id="QRD02811.1"/>
    </source>
</evidence>
<dbReference type="AlphaFoldDB" id="A0A7U2I4A2"/>
<dbReference type="VEuPathDB" id="FungiDB:JI435_115390"/>
<keyword evidence="4" id="KW-0804">Transcription</keyword>
<dbReference type="EMBL" id="CP069036">
    <property type="protein sequence ID" value="QRD02811.1"/>
    <property type="molecule type" value="Genomic_DNA"/>
</dbReference>
<gene>
    <name evidence="9" type="ORF">JI435_115390</name>
</gene>
<feature type="domain" description="TEA" evidence="8">
    <location>
        <begin position="155"/>
        <end position="229"/>
    </location>
</feature>
<dbReference type="OrthoDB" id="10006572at2759"/>
<comment type="similarity">
    <text evidence="2">Belongs to the TEC1 family.</text>
</comment>
<dbReference type="PRINTS" id="PR00065">
    <property type="entry name" value="TEADOMAIN"/>
</dbReference>
<sequence>MELQQQRSCARLGDVPALGENTIDTTTQQRAVLQERSANWPHEFSNQTTSLQKRSRSPSPTNNTYTRRAPPAGVYFTGNVHAQHIGLAGFGAERSEKQVDFELKRLYRMLQRSDKYQKYREKQPSLTRAEVLAIEARQLAEKKAKEAAGGSVGKDEKDKTVWPEFLEHAFWRALVRWPPMGRKKFMLEGALRGRNELIQDSIRRDTGIIRDRKQVSSHLQVLKQHLHNQPGVLVYMATVDDDKKRHRGRESSHAYHIPQVRSRHHSHRATSATNYEYDTPTSHMWAGPETLPSSYTMTTRHGGPHQTSSPYAVTDFTMFVGIDDQPVHYFTQLASDGRFDDLNVTDTASWRKQYPEFDFLREQMDNWSMQGRNVLVCNASIKVMTESRPKASLSITFNLDTQRDLSVFESVQCTTRFYDSGSMAADPQFDGRDAHDLKEHRTPCDYRAGPHGRNGCLRIAFGSKFWVNRMTKYQNLRLRDESCVSKSLLRLTATQDVYGIKPGTGEAERVLTILWRFTQTRSSAEVGSMNWRAVNFDAPQQHPLEQRWNDMKHDSGLKLENLQRGHEEIMDCTSSATHDASLYQQVPHLPLDYIHQHQPHHGYAVQPTQAQQPPQLHLDVFASMQPDFDHGHASAAPSASTDYSQQSLPSLSHSQSTVGMYAQDPNDFNFDGGHITISGAFHPTINLHDYEGLSNQSTSLDNLHALVGLDQDGYNLGLACAAGTELVDASLQTDHMPCYSTKPIWANSNVIPHLENAAEQYHTYLDHGQATHGHDVLPRHHLQQPQDLGLHDSINVNHGLWNSLQSPFHEDTGGGASDGNDCRKDSHTGVHGVGLGVLELIERDQRARGY</sequence>
<comment type="subcellular location">
    <subcellularLocation>
        <location evidence="1">Nucleus</location>
    </subcellularLocation>
</comment>
<dbReference type="InterPro" id="IPR050937">
    <property type="entry name" value="TEC1_TEAD_TF"/>
</dbReference>
<evidence type="ECO:0000256" key="6">
    <source>
        <dbReference type="PROSITE-ProRule" id="PRU00505"/>
    </source>
</evidence>
<dbReference type="PANTHER" id="PTHR11834">
    <property type="entry name" value="TRANSCRIPTIONAL ENHANCER FACTOR TEF RELATED"/>
    <property type="match status" value="1"/>
</dbReference>
<evidence type="ECO:0000256" key="3">
    <source>
        <dbReference type="ARBA" id="ARBA00023015"/>
    </source>
</evidence>
<feature type="compositionally biased region" description="Low complexity" evidence="7">
    <location>
        <begin position="644"/>
        <end position="656"/>
    </location>
</feature>
<reference evidence="10" key="1">
    <citation type="journal article" date="2021" name="BMC Genomics">
        <title>Chromosome-level genome assembly and manually-curated proteome of model necrotroph Parastagonospora nodorum Sn15 reveals a genome-wide trove of candidate effector homologs, and redundancy of virulence-related functions within an accessory chromosome.</title>
        <authorList>
            <person name="Bertazzoni S."/>
            <person name="Jones D.A.B."/>
            <person name="Phan H.T."/>
            <person name="Tan K.-C."/>
            <person name="Hane J.K."/>
        </authorList>
    </citation>
    <scope>NUCLEOTIDE SEQUENCE [LARGE SCALE GENOMIC DNA]</scope>
    <source>
        <strain evidence="10">SN15 / ATCC MYA-4574 / FGSC 10173)</strain>
    </source>
</reference>
<feature type="region of interest" description="Disordered" evidence="7">
    <location>
        <begin position="36"/>
        <end position="70"/>
    </location>
</feature>
<evidence type="ECO:0000259" key="8">
    <source>
        <dbReference type="PROSITE" id="PS51088"/>
    </source>
</evidence>
<name>A0A7U2I4A2_PHANO</name>
<dbReference type="PROSITE" id="PS51088">
    <property type="entry name" value="TEA_2"/>
    <property type="match status" value="1"/>
</dbReference>
<proteinExistence type="inferred from homology"/>
<dbReference type="GO" id="GO:0003700">
    <property type="term" value="F:DNA-binding transcription factor activity"/>
    <property type="evidence" value="ECO:0007669"/>
    <property type="project" value="InterPro"/>
</dbReference>
<protein>
    <recommendedName>
        <fullName evidence="8">TEA domain-containing protein</fullName>
    </recommendedName>
</protein>
<dbReference type="SMART" id="SM00426">
    <property type="entry name" value="TEA"/>
    <property type="match status" value="1"/>
</dbReference>
<dbReference type="Gene3D" id="6.10.20.40">
    <property type="entry name" value="TEA/ATTS domain"/>
    <property type="match status" value="1"/>
</dbReference>
<dbReference type="PANTHER" id="PTHR11834:SF0">
    <property type="entry name" value="PROTEIN SCALLOPED"/>
    <property type="match status" value="1"/>
</dbReference>
<organism evidence="9 10">
    <name type="scientific">Phaeosphaeria nodorum (strain SN15 / ATCC MYA-4574 / FGSC 10173)</name>
    <name type="common">Glume blotch fungus</name>
    <name type="synonym">Parastagonospora nodorum</name>
    <dbReference type="NCBI Taxonomy" id="321614"/>
    <lineage>
        <taxon>Eukaryota</taxon>
        <taxon>Fungi</taxon>
        <taxon>Dikarya</taxon>
        <taxon>Ascomycota</taxon>
        <taxon>Pezizomycotina</taxon>
        <taxon>Dothideomycetes</taxon>
        <taxon>Pleosporomycetidae</taxon>
        <taxon>Pleosporales</taxon>
        <taxon>Pleosporineae</taxon>
        <taxon>Phaeosphaeriaceae</taxon>
        <taxon>Parastagonospora</taxon>
    </lineage>
</organism>
<evidence type="ECO:0000256" key="1">
    <source>
        <dbReference type="ARBA" id="ARBA00004123"/>
    </source>
</evidence>
<evidence type="ECO:0000256" key="7">
    <source>
        <dbReference type="SAM" id="MobiDB-lite"/>
    </source>
</evidence>
<feature type="compositionally biased region" description="Polar residues" evidence="7">
    <location>
        <begin position="44"/>
        <end position="66"/>
    </location>
</feature>
<feature type="region of interest" description="Disordered" evidence="7">
    <location>
        <begin position="627"/>
        <end position="659"/>
    </location>
</feature>
<evidence type="ECO:0000313" key="10">
    <source>
        <dbReference type="Proteomes" id="UP000663193"/>
    </source>
</evidence>
<dbReference type="InterPro" id="IPR038096">
    <property type="entry name" value="TEA/ATTS_sf"/>
</dbReference>
<evidence type="ECO:0000256" key="2">
    <source>
        <dbReference type="ARBA" id="ARBA00008421"/>
    </source>
</evidence>
<feature type="DNA-binding region" description="TEA" evidence="6">
    <location>
        <begin position="155"/>
        <end position="229"/>
    </location>
</feature>
<dbReference type="GO" id="GO:0005634">
    <property type="term" value="C:nucleus"/>
    <property type="evidence" value="ECO:0007669"/>
    <property type="project" value="UniProtKB-SubCell"/>
</dbReference>
<keyword evidence="10" id="KW-1185">Reference proteome</keyword>
<accession>A0A7U2I4A2</accession>